<keyword evidence="3" id="KW-1185">Reference proteome</keyword>
<dbReference type="RefSeq" id="WP_402384593.1">
    <property type="nucleotide sequence ID" value="NZ_JBIUYY010000012.1"/>
</dbReference>
<gene>
    <name evidence="2" type="ORF">ACIO7M_24890</name>
</gene>
<reference evidence="2 3" key="1">
    <citation type="submission" date="2024-10" db="EMBL/GenBank/DDBJ databases">
        <title>The Natural Products Discovery Center: Release of the First 8490 Sequenced Strains for Exploring Actinobacteria Biosynthetic Diversity.</title>
        <authorList>
            <person name="Kalkreuter E."/>
            <person name="Kautsar S.A."/>
            <person name="Yang D."/>
            <person name="Bader C.D."/>
            <person name="Teijaro C.N."/>
            <person name="Fluegel L."/>
            <person name="Davis C.M."/>
            <person name="Simpson J.R."/>
            <person name="Lauterbach L."/>
            <person name="Steele A.D."/>
            <person name="Gui C."/>
            <person name="Meng S."/>
            <person name="Li G."/>
            <person name="Viehrig K."/>
            <person name="Ye F."/>
            <person name="Su P."/>
            <person name="Kiefer A.F."/>
            <person name="Nichols A."/>
            <person name="Cepeda A.J."/>
            <person name="Yan W."/>
            <person name="Fan B."/>
            <person name="Jiang Y."/>
            <person name="Adhikari A."/>
            <person name="Zheng C.-J."/>
            <person name="Schuster L."/>
            <person name="Cowan T.M."/>
            <person name="Smanski M.J."/>
            <person name="Chevrette M.G."/>
            <person name="De Carvalho L.P.S."/>
            <person name="Shen B."/>
        </authorList>
    </citation>
    <scope>NUCLEOTIDE SEQUENCE [LARGE SCALE GENOMIC DNA]</scope>
    <source>
        <strain evidence="2 3">NPDC087220</strain>
    </source>
</reference>
<dbReference type="Proteomes" id="UP001617351">
    <property type="component" value="Unassembled WGS sequence"/>
</dbReference>
<evidence type="ECO:0000313" key="3">
    <source>
        <dbReference type="Proteomes" id="UP001617351"/>
    </source>
</evidence>
<feature type="compositionally biased region" description="Pro residues" evidence="1">
    <location>
        <begin position="116"/>
        <end position="145"/>
    </location>
</feature>
<comment type="caution">
    <text evidence="2">The sequence shown here is derived from an EMBL/GenBank/DDBJ whole genome shotgun (WGS) entry which is preliminary data.</text>
</comment>
<sequence length="339" mass="36941">MRHDSHFTVIGNHLAQHRRLSLLAIGLAVHIQSLPAGTRVAIRTLAERFPDSEHRIGRALRELEAQGYLARVCERLPSGRVVTRTISYNHPHQAAQGAPQPPPRTTTRLRHHLPPAQQPPRPPQPVRPPRAAAPPPPPAPEPPAAGRPEAGLAATEPPAPQPLPAPEPRAAERPKAEPAVPERQTPRPPLRPVSAEAPVHRPTARDDDTPSTRPPALPPHHVTMAREILTGLHWADPRLLLSQRDVHRLTPDTVRWLERGAPPEAITLALSTGLPPDLRHPPSVIAHRLRELLPPQTGPRPGLRGRGPRPDPLQNCDGCDRAFRSPTPGTCADCRHAAA</sequence>
<organism evidence="2 3">
    <name type="scientific">Streptomyces toxytricini</name>
    <name type="common">Actinomyces toxytricini</name>
    <dbReference type="NCBI Taxonomy" id="67369"/>
    <lineage>
        <taxon>Bacteria</taxon>
        <taxon>Bacillati</taxon>
        <taxon>Actinomycetota</taxon>
        <taxon>Actinomycetes</taxon>
        <taxon>Kitasatosporales</taxon>
        <taxon>Streptomycetaceae</taxon>
        <taxon>Streptomyces</taxon>
    </lineage>
</organism>
<feature type="compositionally biased region" description="Low complexity" evidence="1">
    <location>
        <begin position="146"/>
        <end position="156"/>
    </location>
</feature>
<name>A0ABW8EM52_STRT5</name>
<proteinExistence type="predicted"/>
<protein>
    <submittedName>
        <fullName evidence="2">Helix-turn-helix domain-containing protein</fullName>
    </submittedName>
</protein>
<feature type="region of interest" description="Disordered" evidence="1">
    <location>
        <begin position="90"/>
        <end position="219"/>
    </location>
</feature>
<evidence type="ECO:0000313" key="2">
    <source>
        <dbReference type="EMBL" id="MFJ2824328.1"/>
    </source>
</evidence>
<dbReference type="EMBL" id="JBIUYY010000012">
    <property type="protein sequence ID" value="MFJ2824328.1"/>
    <property type="molecule type" value="Genomic_DNA"/>
</dbReference>
<evidence type="ECO:0000256" key="1">
    <source>
        <dbReference type="SAM" id="MobiDB-lite"/>
    </source>
</evidence>
<accession>A0ABW8EM52</accession>
<feature type="compositionally biased region" description="Pro residues" evidence="1">
    <location>
        <begin position="157"/>
        <end position="167"/>
    </location>
</feature>